<evidence type="ECO:0000313" key="1">
    <source>
        <dbReference type="EMBL" id="RIY34931.1"/>
    </source>
</evidence>
<dbReference type="Gene3D" id="2.60.120.370">
    <property type="entry name" value="YhcH/YjgK/YiaL"/>
    <property type="match status" value="1"/>
</dbReference>
<dbReference type="Proteomes" id="UP000265964">
    <property type="component" value="Unassembled WGS sequence"/>
</dbReference>
<protein>
    <recommendedName>
        <fullName evidence="3">YhcH/YjgK/YiaL family protein</fullName>
    </recommendedName>
</protein>
<dbReference type="OrthoDB" id="5677645at2"/>
<name>A0A3A1YBI6_9GAMM</name>
<dbReference type="EMBL" id="NRJF01000118">
    <property type="protein sequence ID" value="RIY34931.1"/>
    <property type="molecule type" value="Genomic_DNA"/>
</dbReference>
<gene>
    <name evidence="1" type="ORF">CKF59_04470</name>
</gene>
<evidence type="ECO:0008006" key="3">
    <source>
        <dbReference type="Google" id="ProtNLM"/>
    </source>
</evidence>
<comment type="caution">
    <text evidence="1">The sequence shown here is derived from an EMBL/GenBank/DDBJ whole genome shotgun (WGS) entry which is preliminary data.</text>
</comment>
<sequence length="175" mass="20243">MYLYQEKANKSKDVEYLGQFLTNVNKVLPEVKVNARLEQIVEQEAKDLAEQKIPHLLNKVIFNEFVGNPLDFHKSEFHEHTYDIHLVFAGKETYIYQLRSLDEKAKVEADPEPAHDTIFAYDLENFKVTSLEQGEGVIINPNIIHFAGFQVSDSNWIKKCVVKIDQRYAQLFGLA</sequence>
<dbReference type="SUPFAM" id="SSF51197">
    <property type="entry name" value="Clavaminate synthase-like"/>
    <property type="match status" value="1"/>
</dbReference>
<accession>A0A3A1YBI6</accession>
<dbReference type="InterPro" id="IPR037012">
    <property type="entry name" value="NanQ/TabA/YiaL_sf"/>
</dbReference>
<dbReference type="Pfam" id="PF04074">
    <property type="entry name" value="DUF386"/>
    <property type="match status" value="1"/>
</dbReference>
<proteinExistence type="predicted"/>
<evidence type="ECO:0000313" key="2">
    <source>
        <dbReference type="Proteomes" id="UP000265964"/>
    </source>
</evidence>
<dbReference type="AlphaFoldDB" id="A0A3A1YBI6"/>
<keyword evidence="2" id="KW-1185">Reference proteome</keyword>
<reference evidence="1 2" key="1">
    <citation type="submission" date="2017-08" db="EMBL/GenBank/DDBJ databases">
        <title>Reclassification of Bisgaard taxon 37 and 44.</title>
        <authorList>
            <person name="Christensen H."/>
        </authorList>
    </citation>
    <scope>NUCLEOTIDE SEQUENCE [LARGE SCALE GENOMIC DNA]</scope>
    <source>
        <strain evidence="1 2">EEAB3T1</strain>
    </source>
</reference>
<dbReference type="InterPro" id="IPR004375">
    <property type="entry name" value="NanQ/TabA/YiaL"/>
</dbReference>
<organism evidence="1 2">
    <name type="scientific">Psittacicella gerlachiana</name>
    <dbReference type="NCBI Taxonomy" id="2028574"/>
    <lineage>
        <taxon>Bacteria</taxon>
        <taxon>Pseudomonadati</taxon>
        <taxon>Pseudomonadota</taxon>
        <taxon>Gammaproteobacteria</taxon>
        <taxon>Pasteurellales</taxon>
        <taxon>Psittacicellaceae</taxon>
        <taxon>Psittacicella</taxon>
    </lineage>
</organism>